<dbReference type="EMBL" id="LAZR01003026">
    <property type="protein sequence ID" value="KKN22837.1"/>
    <property type="molecule type" value="Genomic_DNA"/>
</dbReference>
<accession>A0A0F9PEF5</accession>
<name>A0A0F9PEF5_9ZZZZ</name>
<comment type="caution">
    <text evidence="1">The sequence shown here is derived from an EMBL/GenBank/DDBJ whole genome shotgun (WGS) entry which is preliminary data.</text>
</comment>
<evidence type="ECO:0000313" key="1">
    <source>
        <dbReference type="EMBL" id="KKN22837.1"/>
    </source>
</evidence>
<reference evidence="1" key="1">
    <citation type="journal article" date="2015" name="Nature">
        <title>Complex archaea that bridge the gap between prokaryotes and eukaryotes.</title>
        <authorList>
            <person name="Spang A."/>
            <person name="Saw J.H."/>
            <person name="Jorgensen S.L."/>
            <person name="Zaremba-Niedzwiedzka K."/>
            <person name="Martijn J."/>
            <person name="Lind A.E."/>
            <person name="van Eijk R."/>
            <person name="Schleper C."/>
            <person name="Guy L."/>
            <person name="Ettema T.J."/>
        </authorList>
    </citation>
    <scope>NUCLEOTIDE SEQUENCE</scope>
</reference>
<dbReference type="AlphaFoldDB" id="A0A0F9PEF5"/>
<organism evidence="1">
    <name type="scientific">marine sediment metagenome</name>
    <dbReference type="NCBI Taxonomy" id="412755"/>
    <lineage>
        <taxon>unclassified sequences</taxon>
        <taxon>metagenomes</taxon>
        <taxon>ecological metagenomes</taxon>
    </lineage>
</organism>
<sequence length="92" mass="10439">MGKAKRERKKETDGLKEWFEEFSSACPWRKQIIHKGGICGVTGNPTKDKKSVTALVCEVTNCAPLYLANRLIQQTFGPRRYENDTPDSAKQH</sequence>
<protein>
    <submittedName>
        <fullName evidence="1">Uncharacterized protein</fullName>
    </submittedName>
</protein>
<proteinExistence type="predicted"/>
<gene>
    <name evidence="1" type="ORF">LCGC14_0911030</name>
</gene>